<evidence type="ECO:0000313" key="15">
    <source>
        <dbReference type="Proteomes" id="UP000373149"/>
    </source>
</evidence>
<dbReference type="GO" id="GO:0015421">
    <property type="term" value="F:ABC-type oligopeptide transporter activity"/>
    <property type="evidence" value="ECO:0007669"/>
    <property type="project" value="TreeGrafter"/>
</dbReference>
<dbReference type="InterPro" id="IPR027417">
    <property type="entry name" value="P-loop_NTPase"/>
</dbReference>
<dbReference type="FunFam" id="3.40.50.300:FF:000221">
    <property type="entry name" value="Multidrug ABC transporter ATP-binding protein"/>
    <property type="match status" value="1"/>
</dbReference>
<evidence type="ECO:0000256" key="3">
    <source>
        <dbReference type="ARBA" id="ARBA00022475"/>
    </source>
</evidence>
<dbReference type="SMART" id="SM00382">
    <property type="entry name" value="AAA"/>
    <property type="match status" value="1"/>
</dbReference>
<dbReference type="PANTHER" id="PTHR43394:SF1">
    <property type="entry name" value="ATP-BINDING CASSETTE SUB-FAMILY B MEMBER 10, MITOCHONDRIAL"/>
    <property type="match status" value="1"/>
</dbReference>
<keyword evidence="8 11" id="KW-1133">Transmembrane helix</keyword>
<dbReference type="Gene3D" id="1.20.1560.10">
    <property type="entry name" value="ABC transporter type 1, transmembrane domain"/>
    <property type="match status" value="1"/>
</dbReference>
<dbReference type="InterPro" id="IPR003593">
    <property type="entry name" value="AAA+_ATPase"/>
</dbReference>
<dbReference type="InterPro" id="IPR011527">
    <property type="entry name" value="ABC1_TM_dom"/>
</dbReference>
<sequence>MIWLRVTVLFWGLSPLRVSGFAAVSMLLALVPAAQIGLVASAVQSVADAVAGDADAGRSAFLSGGLLMAVSLASHLLGTCLQYLDSLLRLELTARVGEWVMRKGTMLDLQQYEDAAVYDNMQRAFQESSGGRVYQVFTQLLEVARELVTLVTVSVVLFSWSPWIALAILFSPVPSVISYMFFSHKGYEIEYERASDRRRLYYYQHLTTSDHSYKEIRLFQLGPHLLDLYTRLVRTFFDTDRRLARRQSLLGGTLGFLSVAASSSAVLWAIHTTIDAGRIGQLAGYLQAVGSIQVSAHAMLLGIAALYKDSLFLGNLFDFFALPERQLKGGTRPFPDKLRKGIEFRDVRFVYPGTDRVVLGGVSFTIPAGRCVALVGQNGAGKTTLVKLLTRLYEPSGGRILIDDVPIEEYDIDDLQRHMGVIFQDFIRYELPVRDNIGFGRVEARHDTERVAEAARAAGAESIVESLPQKYDTTLGRHFEDGHQLSGGQWQKMALSRAFMRRAPVVVLDEPTAAIDAEAEAEIFTRLKEIARGATSLVIAHRFSTVRMADHIVVVENGKVIEHGVHQDLVRADGVYARLFRLQASGYLTEAVSP</sequence>
<evidence type="ECO:0000256" key="1">
    <source>
        <dbReference type="ARBA" id="ARBA00004429"/>
    </source>
</evidence>
<dbReference type="RefSeq" id="WP_152859000.1">
    <property type="nucleotide sequence ID" value="NZ_VMNX01000005.1"/>
</dbReference>
<comment type="caution">
    <text evidence="14">The sequence shown here is derived from an EMBL/GenBank/DDBJ whole genome shotgun (WGS) entry which is preliminary data.</text>
</comment>
<keyword evidence="3" id="KW-1003">Cell membrane</keyword>
<reference evidence="14 15" key="1">
    <citation type="submission" date="2019-09" db="EMBL/GenBank/DDBJ databases">
        <authorList>
            <person name="Duangmal K."/>
            <person name="Teo W.F.A."/>
            <person name="Lipun K."/>
        </authorList>
    </citation>
    <scope>NUCLEOTIDE SEQUENCE [LARGE SCALE GENOMIC DNA]</scope>
    <source>
        <strain evidence="14 15">K1PN6</strain>
    </source>
</reference>
<dbReference type="PROSITE" id="PS00211">
    <property type="entry name" value="ABC_TRANSPORTER_1"/>
    <property type="match status" value="1"/>
</dbReference>
<dbReference type="InterPro" id="IPR036640">
    <property type="entry name" value="ABC1_TM_sf"/>
</dbReference>
<keyword evidence="5 11" id="KW-0812">Transmembrane</keyword>
<evidence type="ECO:0000256" key="9">
    <source>
        <dbReference type="ARBA" id="ARBA00023136"/>
    </source>
</evidence>
<evidence type="ECO:0000313" key="14">
    <source>
        <dbReference type="EMBL" id="MPY47722.1"/>
    </source>
</evidence>
<dbReference type="InterPro" id="IPR039421">
    <property type="entry name" value="Type_1_exporter"/>
</dbReference>
<feature type="domain" description="ABC transporter" evidence="12">
    <location>
        <begin position="342"/>
        <end position="582"/>
    </location>
</feature>
<dbReference type="Proteomes" id="UP000373149">
    <property type="component" value="Unassembled WGS sequence"/>
</dbReference>
<organism evidence="14 15">
    <name type="scientific">Streptomyces acidicola</name>
    <dbReference type="NCBI Taxonomy" id="2596892"/>
    <lineage>
        <taxon>Bacteria</taxon>
        <taxon>Bacillati</taxon>
        <taxon>Actinomycetota</taxon>
        <taxon>Actinomycetes</taxon>
        <taxon>Kitasatosporales</taxon>
        <taxon>Streptomycetaceae</taxon>
        <taxon>Streptomyces</taxon>
    </lineage>
</organism>
<dbReference type="Pfam" id="PF00005">
    <property type="entry name" value="ABC_tran"/>
    <property type="match status" value="1"/>
</dbReference>
<dbReference type="InterPro" id="IPR003439">
    <property type="entry name" value="ABC_transporter-like_ATP-bd"/>
</dbReference>
<keyword evidence="15" id="KW-1185">Reference proteome</keyword>
<name>A0A5N8WKT7_9ACTN</name>
<dbReference type="InterPro" id="IPR017871">
    <property type="entry name" value="ABC_transporter-like_CS"/>
</dbReference>
<evidence type="ECO:0000256" key="7">
    <source>
        <dbReference type="ARBA" id="ARBA00022840"/>
    </source>
</evidence>
<dbReference type="Gene3D" id="3.40.50.300">
    <property type="entry name" value="P-loop containing nucleotide triphosphate hydrolases"/>
    <property type="match status" value="1"/>
</dbReference>
<keyword evidence="2" id="KW-0813">Transport</keyword>
<gene>
    <name evidence="14" type="ORF">FPZ41_03595</name>
</gene>
<feature type="transmembrane region" description="Helical" evidence="11">
    <location>
        <begin position="249"/>
        <end position="270"/>
    </location>
</feature>
<dbReference type="SUPFAM" id="SSF52540">
    <property type="entry name" value="P-loop containing nucleoside triphosphate hydrolases"/>
    <property type="match status" value="1"/>
</dbReference>
<dbReference type="EMBL" id="VMNX01000005">
    <property type="protein sequence ID" value="MPY47722.1"/>
    <property type="molecule type" value="Genomic_DNA"/>
</dbReference>
<keyword evidence="9 11" id="KW-0472">Membrane</keyword>
<feature type="transmembrane region" description="Helical" evidence="11">
    <location>
        <begin position="20"/>
        <end position="40"/>
    </location>
</feature>
<protein>
    <submittedName>
        <fullName evidence="14">ABC transporter ATP-binding protein</fullName>
    </submittedName>
</protein>
<comment type="subcellular location">
    <subcellularLocation>
        <location evidence="1">Cell inner membrane</location>
        <topology evidence="1">Multi-pass membrane protein</topology>
    </subcellularLocation>
</comment>
<dbReference type="GO" id="GO:0005886">
    <property type="term" value="C:plasma membrane"/>
    <property type="evidence" value="ECO:0007669"/>
    <property type="project" value="UniProtKB-SubCell"/>
</dbReference>
<dbReference type="AlphaFoldDB" id="A0A5N8WKT7"/>
<keyword evidence="6" id="KW-0547">Nucleotide-binding</keyword>
<evidence type="ECO:0000256" key="11">
    <source>
        <dbReference type="SAM" id="Phobius"/>
    </source>
</evidence>
<evidence type="ECO:0000256" key="8">
    <source>
        <dbReference type="ARBA" id="ARBA00022989"/>
    </source>
</evidence>
<feature type="transmembrane region" description="Helical" evidence="11">
    <location>
        <begin position="160"/>
        <end position="182"/>
    </location>
</feature>
<evidence type="ECO:0000256" key="6">
    <source>
        <dbReference type="ARBA" id="ARBA00022741"/>
    </source>
</evidence>
<evidence type="ECO:0000256" key="4">
    <source>
        <dbReference type="ARBA" id="ARBA00022519"/>
    </source>
</evidence>
<dbReference type="PROSITE" id="PS50893">
    <property type="entry name" value="ABC_TRANSPORTER_2"/>
    <property type="match status" value="1"/>
</dbReference>
<evidence type="ECO:0000256" key="2">
    <source>
        <dbReference type="ARBA" id="ARBA00022448"/>
    </source>
</evidence>
<dbReference type="GO" id="GO:0005524">
    <property type="term" value="F:ATP binding"/>
    <property type="evidence" value="ECO:0007669"/>
    <property type="project" value="UniProtKB-KW"/>
</dbReference>
<evidence type="ECO:0000256" key="10">
    <source>
        <dbReference type="ARBA" id="ARBA00023455"/>
    </source>
</evidence>
<feature type="transmembrane region" description="Helical" evidence="11">
    <location>
        <begin position="61"/>
        <end position="84"/>
    </location>
</feature>
<comment type="similarity">
    <text evidence="10">Belongs to the ABC transporter superfamily. Siderophore-Fe(3+) uptake transporter (SIUT) (TC 3.A.1.21) family.</text>
</comment>
<dbReference type="SUPFAM" id="SSF90123">
    <property type="entry name" value="ABC transporter transmembrane region"/>
    <property type="match status" value="1"/>
</dbReference>
<evidence type="ECO:0000259" key="12">
    <source>
        <dbReference type="PROSITE" id="PS50893"/>
    </source>
</evidence>
<feature type="domain" description="ABC transmembrane type-1" evidence="13">
    <location>
        <begin position="25"/>
        <end position="287"/>
    </location>
</feature>
<keyword evidence="4" id="KW-0997">Cell inner membrane</keyword>
<dbReference type="GO" id="GO:0016887">
    <property type="term" value="F:ATP hydrolysis activity"/>
    <property type="evidence" value="ECO:0007669"/>
    <property type="project" value="InterPro"/>
</dbReference>
<proteinExistence type="inferred from homology"/>
<dbReference type="PROSITE" id="PS50929">
    <property type="entry name" value="ABC_TM1F"/>
    <property type="match status" value="1"/>
</dbReference>
<dbReference type="PANTHER" id="PTHR43394">
    <property type="entry name" value="ATP-DEPENDENT PERMEASE MDL1, MITOCHONDRIAL"/>
    <property type="match status" value="1"/>
</dbReference>
<evidence type="ECO:0000256" key="5">
    <source>
        <dbReference type="ARBA" id="ARBA00022692"/>
    </source>
</evidence>
<evidence type="ECO:0000259" key="13">
    <source>
        <dbReference type="PROSITE" id="PS50929"/>
    </source>
</evidence>
<accession>A0A5N8WKT7</accession>
<keyword evidence="7 14" id="KW-0067">ATP-binding</keyword>